<reference evidence="1" key="1">
    <citation type="submission" date="2020-09" db="EMBL/GenBank/DDBJ databases">
        <title>Pelagicoccus enzymogenes sp. nov. with an EPS production, isolated from marine sediment.</title>
        <authorList>
            <person name="Feng X."/>
        </authorList>
    </citation>
    <scope>NUCLEOTIDE SEQUENCE</scope>
    <source>
        <strain evidence="1">NFK12</strain>
    </source>
</reference>
<name>A0A927F3X5_9BACT</name>
<organism evidence="1 2">
    <name type="scientific">Pelagicoccus enzymogenes</name>
    <dbReference type="NCBI Taxonomy" id="2773457"/>
    <lineage>
        <taxon>Bacteria</taxon>
        <taxon>Pseudomonadati</taxon>
        <taxon>Verrucomicrobiota</taxon>
        <taxon>Opitutia</taxon>
        <taxon>Puniceicoccales</taxon>
        <taxon>Pelagicoccaceae</taxon>
        <taxon>Pelagicoccus</taxon>
    </lineage>
</organism>
<keyword evidence="2" id="KW-1185">Reference proteome</keyword>
<dbReference type="Proteomes" id="UP000622317">
    <property type="component" value="Unassembled WGS sequence"/>
</dbReference>
<dbReference type="RefSeq" id="WP_191615084.1">
    <property type="nucleotide sequence ID" value="NZ_JACYFG010000002.1"/>
</dbReference>
<dbReference type="AlphaFoldDB" id="A0A927F3X5"/>
<accession>A0A927F3X5</accession>
<evidence type="ECO:0000313" key="1">
    <source>
        <dbReference type="EMBL" id="MBD5777954.1"/>
    </source>
</evidence>
<gene>
    <name evidence="1" type="ORF">IEN85_00410</name>
</gene>
<evidence type="ECO:0000313" key="2">
    <source>
        <dbReference type="Proteomes" id="UP000622317"/>
    </source>
</evidence>
<protein>
    <submittedName>
        <fullName evidence="1">Uncharacterized protein</fullName>
    </submittedName>
</protein>
<proteinExistence type="predicted"/>
<sequence length="579" mass="65192">MKAAYILPIGAILVTNTLFLGAAKYQKKAPQLVAPVPDVPLHEQTIEILKRSESVIPPNLDAHPVVTVYNREAIVPPQCYTQTEGTHNPCYVCHQSSIPGRENRMEDFDLQIDYSFSDLGTLNHWKNLFEDRTARVASISDEKILDYVNSENYSELAGRLQEAGFEGWIPDLKNLHEGADAFDENGFAKDGSDWVAFNYKPFPSTFWPTNGSTDDVMIRLPDRFRTTEDGTYSIDVYKANLAILEANMKGKPEIACLPVDEEAIGKDLDGNGALGTANRIVEVSSFVGSGQWDKIDTHLYPEGTEFLHTVRYLGLGPNDEIQPSPRIKEVRYMKKWKSYAKGLYARKYQLEAFEKEVGNLPGYHNLGEWGLDNGNGWALHSFIEDKQGRLRANTFEENLFCMGCHNSIGSTVDKTFSFARKVDGPAGWGYIDLRGMPDAPNEGEIAGEILTYLERVGGGSEFRNNDEMFERWFNEDGSVNREKVMNAKDVYELITPSRERALALNKAYKTIVEDQDYIYGRDPNLTPPQNVYDAINNEETPTLPDDRTYTWNIMLDWSKAAQSGSTFSLNESTTEKANP</sequence>
<comment type="caution">
    <text evidence="1">The sequence shown here is derived from an EMBL/GenBank/DDBJ whole genome shotgun (WGS) entry which is preliminary data.</text>
</comment>
<dbReference type="EMBL" id="JACYFG010000002">
    <property type="protein sequence ID" value="MBD5777954.1"/>
    <property type="molecule type" value="Genomic_DNA"/>
</dbReference>